<name>A0AAV7EEE3_ARIFI</name>
<evidence type="ECO:0000313" key="1">
    <source>
        <dbReference type="EMBL" id="KAG9447185.1"/>
    </source>
</evidence>
<sequence>MDGQTHPGWLSGGRSALGRIRFWVSDVGWTMKGAGIDEGAGVVATDRWRLVGPRSSVGWCLGENDVVASTSRESKEKVKEIRV</sequence>
<protein>
    <submittedName>
        <fullName evidence="1">Uncharacterized protein</fullName>
    </submittedName>
</protein>
<gene>
    <name evidence="1" type="ORF">H6P81_013313</name>
</gene>
<proteinExistence type="predicted"/>
<organism evidence="1 2">
    <name type="scientific">Aristolochia fimbriata</name>
    <name type="common">White veined hardy Dutchman's pipe vine</name>
    <dbReference type="NCBI Taxonomy" id="158543"/>
    <lineage>
        <taxon>Eukaryota</taxon>
        <taxon>Viridiplantae</taxon>
        <taxon>Streptophyta</taxon>
        <taxon>Embryophyta</taxon>
        <taxon>Tracheophyta</taxon>
        <taxon>Spermatophyta</taxon>
        <taxon>Magnoliopsida</taxon>
        <taxon>Magnoliidae</taxon>
        <taxon>Piperales</taxon>
        <taxon>Aristolochiaceae</taxon>
        <taxon>Aristolochia</taxon>
    </lineage>
</organism>
<dbReference type="Proteomes" id="UP000825729">
    <property type="component" value="Unassembled WGS sequence"/>
</dbReference>
<dbReference type="AlphaFoldDB" id="A0AAV7EEE3"/>
<dbReference type="EMBL" id="JAINDJ010000005">
    <property type="protein sequence ID" value="KAG9447185.1"/>
    <property type="molecule type" value="Genomic_DNA"/>
</dbReference>
<comment type="caution">
    <text evidence="1">The sequence shown here is derived from an EMBL/GenBank/DDBJ whole genome shotgun (WGS) entry which is preliminary data.</text>
</comment>
<accession>A0AAV7EEE3</accession>
<keyword evidence="2" id="KW-1185">Reference proteome</keyword>
<reference evidence="1 2" key="1">
    <citation type="submission" date="2021-07" db="EMBL/GenBank/DDBJ databases">
        <title>The Aristolochia fimbriata genome: insights into angiosperm evolution, floral development and chemical biosynthesis.</title>
        <authorList>
            <person name="Jiao Y."/>
        </authorList>
    </citation>
    <scope>NUCLEOTIDE SEQUENCE [LARGE SCALE GENOMIC DNA]</scope>
    <source>
        <strain evidence="1">IBCAS-2021</strain>
        <tissue evidence="1">Leaf</tissue>
    </source>
</reference>
<evidence type="ECO:0000313" key="2">
    <source>
        <dbReference type="Proteomes" id="UP000825729"/>
    </source>
</evidence>